<dbReference type="Gene3D" id="3.90.1200.10">
    <property type="match status" value="1"/>
</dbReference>
<dbReference type="EMBL" id="AFYH01273549">
    <property type="status" value="NOT_ANNOTATED_CDS"/>
    <property type="molecule type" value="Genomic_DNA"/>
</dbReference>
<feature type="domain" description="Aminoglycoside phosphotransferase" evidence="10">
    <location>
        <begin position="39"/>
        <end position="281"/>
    </location>
</feature>
<dbReference type="InterPro" id="IPR050249">
    <property type="entry name" value="Pseudomonas-type_ThrB"/>
</dbReference>
<comment type="function">
    <text evidence="7">Catalyzes the GTP-dependent phosphorylation of 5-hydroxy-L-lysine.</text>
</comment>
<dbReference type="EMBL" id="AFYH01273548">
    <property type="status" value="NOT_ANNOTATED_CDS"/>
    <property type="molecule type" value="Genomic_DNA"/>
</dbReference>
<evidence type="ECO:0000256" key="4">
    <source>
        <dbReference type="ARBA" id="ARBA00022679"/>
    </source>
</evidence>
<evidence type="ECO:0000256" key="2">
    <source>
        <dbReference type="ARBA" id="ARBA00006219"/>
    </source>
</evidence>
<dbReference type="GO" id="GO:0005737">
    <property type="term" value="C:cytoplasm"/>
    <property type="evidence" value="ECO:0007669"/>
    <property type="project" value="UniProtKB-SubCell"/>
</dbReference>
<dbReference type="PANTHER" id="PTHR21064:SF1">
    <property type="entry name" value="HYDROXYLYSINE KINASE"/>
    <property type="match status" value="1"/>
</dbReference>
<reference evidence="11" key="2">
    <citation type="submission" date="2025-08" db="UniProtKB">
        <authorList>
            <consortium name="Ensembl"/>
        </authorList>
    </citation>
    <scope>IDENTIFICATION</scope>
</reference>
<dbReference type="PANTHER" id="PTHR21064">
    <property type="entry name" value="AMINOGLYCOSIDE PHOSPHOTRANSFERASE DOMAIN-CONTAINING PROTEIN-RELATED"/>
    <property type="match status" value="1"/>
</dbReference>
<organism evidence="11 12">
    <name type="scientific">Latimeria chalumnae</name>
    <name type="common">Coelacanth</name>
    <dbReference type="NCBI Taxonomy" id="7897"/>
    <lineage>
        <taxon>Eukaryota</taxon>
        <taxon>Metazoa</taxon>
        <taxon>Chordata</taxon>
        <taxon>Craniata</taxon>
        <taxon>Vertebrata</taxon>
        <taxon>Euteleostomi</taxon>
        <taxon>Coelacanthiformes</taxon>
        <taxon>Coelacanthidae</taxon>
        <taxon>Latimeria</taxon>
    </lineage>
</organism>
<evidence type="ECO:0000256" key="5">
    <source>
        <dbReference type="ARBA" id="ARBA00022777"/>
    </source>
</evidence>
<dbReference type="FunFam" id="3.90.1200.10:FF:000007">
    <property type="entry name" value="hydroxylysine kinase isoform X1"/>
    <property type="match status" value="1"/>
</dbReference>
<evidence type="ECO:0000256" key="8">
    <source>
        <dbReference type="ARBA" id="ARBA00038873"/>
    </source>
</evidence>
<dbReference type="InParanoid" id="H2ZTW0"/>
<dbReference type="Bgee" id="ENSLACG00000000745">
    <property type="expression patterns" value="Expressed in post-anal tail muscle and 1 other cell type or tissue"/>
</dbReference>
<dbReference type="InterPro" id="IPR002575">
    <property type="entry name" value="Aminoglycoside_PTrfase"/>
</dbReference>
<dbReference type="EC" id="2.7.1.81" evidence="8"/>
<dbReference type="FunCoup" id="H2ZTW0">
    <property type="interactions" value="404"/>
</dbReference>
<proteinExistence type="inferred from homology"/>
<dbReference type="InterPro" id="IPR011009">
    <property type="entry name" value="Kinase-like_dom_sf"/>
</dbReference>
<comment type="catalytic activity">
    <reaction evidence="6">
        <text>(5R)-5-hydroxy-L-lysine + GTP = (5R)-5-phosphooxy-L-lysine + GDP + H(+)</text>
        <dbReference type="Rhea" id="RHEA:19049"/>
        <dbReference type="ChEBI" id="CHEBI:15378"/>
        <dbReference type="ChEBI" id="CHEBI:37565"/>
        <dbReference type="ChEBI" id="CHEBI:57882"/>
        <dbReference type="ChEBI" id="CHEBI:58189"/>
        <dbReference type="ChEBI" id="CHEBI:58357"/>
        <dbReference type="EC" id="2.7.1.81"/>
    </reaction>
</comment>
<dbReference type="STRING" id="7897.ENSLACP00000000831"/>
<keyword evidence="4" id="KW-0808">Transferase</keyword>
<reference evidence="11" key="3">
    <citation type="submission" date="2025-09" db="UniProtKB">
        <authorList>
            <consortium name="Ensembl"/>
        </authorList>
    </citation>
    <scope>IDENTIFICATION</scope>
</reference>
<evidence type="ECO:0000256" key="3">
    <source>
        <dbReference type="ARBA" id="ARBA00022490"/>
    </source>
</evidence>
<evidence type="ECO:0000256" key="7">
    <source>
        <dbReference type="ARBA" id="ARBA00037368"/>
    </source>
</evidence>
<keyword evidence="5" id="KW-0418">Kinase</keyword>
<evidence type="ECO:0000259" key="10">
    <source>
        <dbReference type="Pfam" id="PF01636"/>
    </source>
</evidence>
<dbReference type="GO" id="GO:0047992">
    <property type="term" value="F:hydroxylysine kinase activity"/>
    <property type="evidence" value="ECO:0007669"/>
    <property type="project" value="UniProtKB-EC"/>
</dbReference>
<dbReference type="Proteomes" id="UP000008672">
    <property type="component" value="Unassembled WGS sequence"/>
</dbReference>
<dbReference type="SUPFAM" id="SSF56112">
    <property type="entry name" value="Protein kinase-like (PK-like)"/>
    <property type="match status" value="1"/>
</dbReference>
<keyword evidence="12" id="KW-1185">Reference proteome</keyword>
<dbReference type="Pfam" id="PF01636">
    <property type="entry name" value="APH"/>
    <property type="match status" value="1"/>
</dbReference>
<dbReference type="eggNOG" id="ENOG502QT7T">
    <property type="taxonomic scope" value="Eukaryota"/>
</dbReference>
<dbReference type="OMA" id="AAHSCQL"/>
<protein>
    <recommendedName>
        <fullName evidence="9">Hydroxylysine kinase</fullName>
        <ecNumber evidence="8">2.7.1.81</ecNumber>
    </recommendedName>
</protein>
<accession>H2ZTW0</accession>
<dbReference type="HOGENOM" id="CLU_042971_1_1_1"/>
<evidence type="ECO:0000256" key="1">
    <source>
        <dbReference type="ARBA" id="ARBA00004496"/>
    </source>
</evidence>
<dbReference type="GeneTree" id="ENSGT00390000011314"/>
<evidence type="ECO:0000313" key="12">
    <source>
        <dbReference type="Proteomes" id="UP000008672"/>
    </source>
</evidence>
<gene>
    <name evidence="11" type="primary">HYKK</name>
</gene>
<keyword evidence="3" id="KW-0963">Cytoplasm</keyword>
<reference evidence="12" key="1">
    <citation type="submission" date="2011-08" db="EMBL/GenBank/DDBJ databases">
        <title>The draft genome of Latimeria chalumnae.</title>
        <authorList>
            <person name="Di Palma F."/>
            <person name="Alfoldi J."/>
            <person name="Johnson J."/>
            <person name="Berlin A."/>
            <person name="Gnerre S."/>
            <person name="Jaffe D."/>
            <person name="MacCallum I."/>
            <person name="Young S."/>
            <person name="Walker B.J."/>
            <person name="Lander E."/>
            <person name="Lindblad-Toh K."/>
        </authorList>
    </citation>
    <scope>NUCLEOTIDE SEQUENCE [LARGE SCALE GENOMIC DNA]</scope>
    <source>
        <strain evidence="12">Wild caught</strain>
    </source>
</reference>
<sequence>VMSTEEKQKNVRTKPALSCTQAIEIIDRVFGRTVLKILPLPSYDDQNFYIIVSDSNQFRDCVTEYVFKIARSSDSENADLIEAQTRVMMFLKERGFPCAMPVLTRDGKIMSLETVDCGLGNNEYLVRLLTYLPGILVAKISAGPEVWYEIGRMAAQIDKAIQEFQHPTIKSLHRGDFIWNLSNTHFLEKYTCLLGQDGNRQIVEEVIQQFKEKILPNLSKFRPCVNHGDLNEQNILVESFKASNEAAGKELVQEYQISGVLDFGNVSYGYYVFELAITIMYAMTVCQEPINIGGHILAGFESVVPLTPEERDAVFLLVSCRFCQSLVIAEHTVLLYPENREYLMITAHPGRKQLCNLWKMGKEAIEKIWFGIAASYKGINPN</sequence>
<dbReference type="FunFam" id="3.30.200.20:FF:000549">
    <property type="entry name" value="hydroxylysine kinase"/>
    <property type="match status" value="1"/>
</dbReference>
<name>H2ZTW0_LATCH</name>
<dbReference type="Ensembl" id="ENSLACT00000000839.1">
    <property type="protein sequence ID" value="ENSLACP00000000831.1"/>
    <property type="gene ID" value="ENSLACG00000000745.1"/>
</dbReference>
<comment type="similarity">
    <text evidence="2">Belongs to the aminoglycoside phosphotransferase family.</text>
</comment>
<comment type="subcellular location">
    <subcellularLocation>
        <location evidence="1">Cytoplasm</location>
    </subcellularLocation>
</comment>
<evidence type="ECO:0000313" key="11">
    <source>
        <dbReference type="Ensembl" id="ENSLACP00000000831.1"/>
    </source>
</evidence>
<evidence type="ECO:0000256" key="6">
    <source>
        <dbReference type="ARBA" id="ARBA00036820"/>
    </source>
</evidence>
<dbReference type="AlphaFoldDB" id="H2ZTW0"/>
<evidence type="ECO:0000256" key="9">
    <source>
        <dbReference type="ARBA" id="ARBA00040505"/>
    </source>
</evidence>
<dbReference type="Gene3D" id="3.30.200.20">
    <property type="entry name" value="Phosphorylase Kinase, domain 1"/>
    <property type="match status" value="1"/>
</dbReference>